<evidence type="ECO:0000313" key="5">
    <source>
        <dbReference type="EMBL" id="WGV52135.2"/>
    </source>
</evidence>
<sequence length="215" mass="23813">MALPTAVRYEMPTEFPQNRVDWTLDPSRAVLLLHDMQEYFVNAYDRSVDPLQTVVPNIDRLRSSARAAGIPIVYTAQPGDQDPEERALLSDFWGPGLKADPAHTDVIAELAPHPDDVMLTKWRYSAFIKTDLRERLRESGRDQLIITGIYAHIGCLTTALDGFMQDVQIFFVGDAVADFSLGEHVGALEYAAGRCASVTRTDDLVKAMSAETVSA</sequence>
<dbReference type="InterPro" id="IPR050272">
    <property type="entry name" value="Isochorismatase-like_hydrls"/>
</dbReference>
<gene>
    <name evidence="3" type="ORF">BS297_06745</name>
    <name evidence="4" type="ORF">I3517_06090</name>
    <name evidence="5" type="ORF">QIE55_13335</name>
</gene>
<dbReference type="InterPro" id="IPR016291">
    <property type="entry name" value="Isochorismatase"/>
</dbReference>
<keyword evidence="7" id="KW-1185">Reference proteome</keyword>
<evidence type="ECO:0000313" key="6">
    <source>
        <dbReference type="Proteomes" id="UP000325576"/>
    </source>
</evidence>
<dbReference type="PANTHER" id="PTHR43540">
    <property type="entry name" value="PEROXYUREIDOACRYLATE/UREIDOACRYLATE AMIDOHYDROLASE-RELATED"/>
    <property type="match status" value="1"/>
</dbReference>
<dbReference type="PRINTS" id="PR01398">
    <property type="entry name" value="ISCHRISMTASE"/>
</dbReference>
<evidence type="ECO:0000313" key="3">
    <source>
        <dbReference type="EMBL" id="KAB2586154.1"/>
    </source>
</evidence>
<name>A0A1F2Q2R1_RHOER</name>
<keyword evidence="1" id="KW-0378">Hydrolase</keyword>
<dbReference type="Gene3D" id="3.40.50.850">
    <property type="entry name" value="Isochorismatase-like"/>
    <property type="match status" value="1"/>
</dbReference>
<feature type="domain" description="Isochorismatase-like" evidence="2">
    <location>
        <begin position="30"/>
        <end position="203"/>
    </location>
</feature>
<evidence type="ECO:0000313" key="7">
    <source>
        <dbReference type="Proteomes" id="UP000627573"/>
    </source>
</evidence>
<reference evidence="4 7" key="2">
    <citation type="submission" date="2020-12" db="EMBL/GenBank/DDBJ databases">
        <title>Draft genome sequence of furan degrading bacterial strain FUR100.</title>
        <authorList>
            <person name="Woiski C."/>
        </authorList>
    </citation>
    <scope>NUCLEOTIDE SEQUENCE [LARGE SCALE GENOMIC DNA]</scope>
    <source>
        <strain evidence="4 7">FUR100</strain>
    </source>
</reference>
<reference evidence="3 6" key="1">
    <citation type="journal article" date="2017" name="Poromechanics V (2013)">
        <title>Genomic Characterization of the Arsenic-Tolerant Actinobacterium, &lt;i&gt;Rhodococcus erythropolis&lt;/i&gt; S43.</title>
        <authorList>
            <person name="Retamal-Morales G."/>
            <person name="Mehnert M."/>
            <person name="Schwabe R."/>
            <person name="Tischler D."/>
            <person name="Schloemann M."/>
            <person name="Levican G.J."/>
        </authorList>
    </citation>
    <scope>NUCLEOTIDE SEQUENCE [LARGE SCALE GENOMIC DNA]</scope>
    <source>
        <strain evidence="3 6">S43</strain>
    </source>
</reference>
<protein>
    <submittedName>
        <fullName evidence="3">2,3-dihydro-2,3-dihydroxybenzoate synthetase</fullName>
    </submittedName>
    <submittedName>
        <fullName evidence="4">Isochorismatase family protein</fullName>
    </submittedName>
</protein>
<dbReference type="AlphaFoldDB" id="A0A1F2Q2R1"/>
<dbReference type="Pfam" id="PF00857">
    <property type="entry name" value="Isochorismatase"/>
    <property type="match status" value="1"/>
</dbReference>
<dbReference type="OMA" id="RDIKPFF"/>
<reference evidence="5" key="3">
    <citation type="submission" date="2023-08" db="EMBL/GenBank/DDBJ databases">
        <title>Isolation and Characterization of Rhodococcus erythropolis MGMM8.</title>
        <authorList>
            <person name="Diabankana R.G.C."/>
            <person name="Afordoanyi D.M."/>
            <person name="Validov S.Z."/>
        </authorList>
    </citation>
    <scope>NUCLEOTIDE SEQUENCE</scope>
    <source>
        <strain evidence="5">MGMM8</strain>
    </source>
</reference>
<dbReference type="EMBL" id="MRBO01000241">
    <property type="protein sequence ID" value="KAB2586154.1"/>
    <property type="molecule type" value="Genomic_DNA"/>
</dbReference>
<dbReference type="PIRSF" id="PIRSF001111">
    <property type="entry name" value="Isochorismatase"/>
    <property type="match status" value="1"/>
</dbReference>
<dbReference type="InterPro" id="IPR036380">
    <property type="entry name" value="Isochorismatase-like_sf"/>
</dbReference>
<dbReference type="PANTHER" id="PTHR43540:SF3">
    <property type="entry name" value="ENTEROBACTIN SYNTHASE COMPONENT B"/>
    <property type="match status" value="1"/>
</dbReference>
<dbReference type="Proteomes" id="UP000627573">
    <property type="component" value="Unassembled WGS sequence"/>
</dbReference>
<dbReference type="RefSeq" id="WP_019748152.1">
    <property type="nucleotide sequence ID" value="NZ_BHXB01000001.1"/>
</dbReference>
<dbReference type="Proteomes" id="UP001230933">
    <property type="component" value="Chromosome"/>
</dbReference>
<evidence type="ECO:0000259" key="2">
    <source>
        <dbReference type="Pfam" id="PF00857"/>
    </source>
</evidence>
<dbReference type="InterPro" id="IPR000868">
    <property type="entry name" value="Isochorismatase-like_dom"/>
</dbReference>
<proteinExistence type="predicted"/>
<dbReference type="SUPFAM" id="SSF52499">
    <property type="entry name" value="Isochorismatase-like hydrolases"/>
    <property type="match status" value="1"/>
</dbReference>
<accession>A0A1F2Q2R1</accession>
<evidence type="ECO:0000256" key="1">
    <source>
        <dbReference type="ARBA" id="ARBA00022801"/>
    </source>
</evidence>
<evidence type="ECO:0000313" key="4">
    <source>
        <dbReference type="EMBL" id="MBH5142184.1"/>
    </source>
</evidence>
<dbReference type="GO" id="GO:0008908">
    <property type="term" value="F:isochorismatase activity"/>
    <property type="evidence" value="ECO:0007669"/>
    <property type="project" value="InterPro"/>
</dbReference>
<dbReference type="Proteomes" id="UP000325576">
    <property type="component" value="Unassembled WGS sequence"/>
</dbReference>
<dbReference type="EMBL" id="CP124545">
    <property type="protein sequence ID" value="WGV52135.2"/>
    <property type="molecule type" value="Genomic_DNA"/>
</dbReference>
<dbReference type="EMBL" id="JAECSB010000026">
    <property type="protein sequence ID" value="MBH5142184.1"/>
    <property type="molecule type" value="Genomic_DNA"/>
</dbReference>
<organism evidence="4 7">
    <name type="scientific">Rhodococcus erythropolis</name>
    <name type="common">Arthrobacter picolinophilus</name>
    <dbReference type="NCBI Taxonomy" id="1833"/>
    <lineage>
        <taxon>Bacteria</taxon>
        <taxon>Bacillati</taxon>
        <taxon>Actinomycetota</taxon>
        <taxon>Actinomycetes</taxon>
        <taxon>Mycobacteriales</taxon>
        <taxon>Nocardiaceae</taxon>
        <taxon>Rhodococcus</taxon>
        <taxon>Rhodococcus erythropolis group</taxon>
    </lineage>
</organism>